<dbReference type="RefSeq" id="WP_161694878.1">
    <property type="nucleotide sequence ID" value="NZ_JAAAMU010000002.1"/>
</dbReference>
<dbReference type="SUPFAM" id="SSF55136">
    <property type="entry name" value="Probable bacterial effector-binding domain"/>
    <property type="match status" value="1"/>
</dbReference>
<proteinExistence type="predicted"/>
<dbReference type="AlphaFoldDB" id="A0A7X4YMD9"/>
<protein>
    <recommendedName>
        <fullName evidence="1">GyrI-like small molecule binding domain-containing protein</fullName>
    </recommendedName>
</protein>
<sequence>MSQEWRMGAEPFSVTLHGLAKQHRPGEEYGALIMELLGQVWSEIRGRALPNLGRNHVIYEEDGSVFAGVELVTQIAGAESAGSGPDLMAKSLTLPAYAYCVHRGPYGELGRTYDALVAAVRASGRECRRPLLEIYGHWQEDESLLETEIYYSLR</sequence>
<feature type="domain" description="GyrI-like small molecule binding" evidence="1">
    <location>
        <begin position="85"/>
        <end position="151"/>
    </location>
</feature>
<dbReference type="InterPro" id="IPR011256">
    <property type="entry name" value="Reg_factor_effector_dom_sf"/>
</dbReference>
<evidence type="ECO:0000313" key="3">
    <source>
        <dbReference type="Proteomes" id="UP000558113"/>
    </source>
</evidence>
<dbReference type="Proteomes" id="UP000558113">
    <property type="component" value="Unassembled WGS sequence"/>
</dbReference>
<accession>A0A7X4YMD9</accession>
<dbReference type="OrthoDB" id="795001at2"/>
<evidence type="ECO:0000313" key="2">
    <source>
        <dbReference type="EMBL" id="NBC68256.1"/>
    </source>
</evidence>
<dbReference type="EMBL" id="JAAAMU010000002">
    <property type="protein sequence ID" value="NBC68256.1"/>
    <property type="molecule type" value="Genomic_DNA"/>
</dbReference>
<gene>
    <name evidence="2" type="ORF">GT003_04490</name>
</gene>
<organism evidence="2 3">
    <name type="scientific">Paenibacillus sacheonensis</name>
    <dbReference type="NCBI Taxonomy" id="742054"/>
    <lineage>
        <taxon>Bacteria</taxon>
        <taxon>Bacillati</taxon>
        <taxon>Bacillota</taxon>
        <taxon>Bacilli</taxon>
        <taxon>Bacillales</taxon>
        <taxon>Paenibacillaceae</taxon>
        <taxon>Paenibacillus</taxon>
    </lineage>
</organism>
<reference evidence="2 3" key="1">
    <citation type="submission" date="2020-01" db="EMBL/GenBank/DDBJ databases">
        <title>Paenibacillus soybeanensis sp. nov. isolated from the nodules of soybean (Glycine max(L.) Merr).</title>
        <authorList>
            <person name="Wang H."/>
        </authorList>
    </citation>
    <scope>NUCLEOTIDE SEQUENCE [LARGE SCALE GENOMIC DNA]</scope>
    <source>
        <strain evidence="2 3">DSM 23054</strain>
    </source>
</reference>
<comment type="caution">
    <text evidence="2">The sequence shown here is derived from an EMBL/GenBank/DDBJ whole genome shotgun (WGS) entry which is preliminary data.</text>
</comment>
<keyword evidence="3" id="KW-1185">Reference proteome</keyword>
<evidence type="ECO:0000259" key="1">
    <source>
        <dbReference type="Pfam" id="PF06445"/>
    </source>
</evidence>
<name>A0A7X4YMD9_9BACL</name>
<dbReference type="InterPro" id="IPR029442">
    <property type="entry name" value="GyrI-like"/>
</dbReference>
<dbReference type="Pfam" id="PF06445">
    <property type="entry name" value="GyrI-like"/>
    <property type="match status" value="1"/>
</dbReference>
<dbReference type="Gene3D" id="3.20.80.10">
    <property type="entry name" value="Regulatory factor, effector binding domain"/>
    <property type="match status" value="1"/>
</dbReference>